<dbReference type="EMBL" id="RXGB01001000">
    <property type="protein sequence ID" value="TMX00802.1"/>
    <property type="molecule type" value="Genomic_DNA"/>
</dbReference>
<keyword evidence="2" id="KW-0808">Transferase</keyword>
<evidence type="ECO:0000259" key="6">
    <source>
        <dbReference type="Pfam" id="PF00891"/>
    </source>
</evidence>
<comment type="caution">
    <text evidence="8">The sequence shown here is derived from an EMBL/GenBank/DDBJ whole genome shotgun (WGS) entry which is preliminary data.</text>
</comment>
<dbReference type="InterPro" id="IPR012967">
    <property type="entry name" value="COMT_dimerisation"/>
</dbReference>
<proteinExistence type="inferred from homology"/>
<dbReference type="FunFam" id="3.40.50.150:FF:000294">
    <property type="entry name" value="O-methyltransferase family protein"/>
    <property type="match status" value="1"/>
</dbReference>
<dbReference type="InterPro" id="IPR036388">
    <property type="entry name" value="WH-like_DNA-bd_sf"/>
</dbReference>
<dbReference type="Gene3D" id="3.40.50.150">
    <property type="entry name" value="Vaccinia Virus protein VP39"/>
    <property type="match status" value="1"/>
</dbReference>
<dbReference type="InterPro" id="IPR016461">
    <property type="entry name" value="COMT-like"/>
</dbReference>
<dbReference type="PANTHER" id="PTHR11746">
    <property type="entry name" value="O-METHYLTRANSFERASE"/>
    <property type="match status" value="1"/>
</dbReference>
<dbReference type="Pfam" id="PF08100">
    <property type="entry name" value="Dimerisation"/>
    <property type="match status" value="1"/>
</dbReference>
<keyword evidence="1" id="KW-0489">Methyltransferase</keyword>
<dbReference type="SUPFAM" id="SSF46785">
    <property type="entry name" value="Winged helix' DNA-binding domain"/>
    <property type="match status" value="1"/>
</dbReference>
<feature type="domain" description="O-methyltransferase C-terminal" evidence="6">
    <location>
        <begin position="123"/>
        <end position="333"/>
    </location>
</feature>
<evidence type="ECO:0000256" key="1">
    <source>
        <dbReference type="ARBA" id="ARBA00022603"/>
    </source>
</evidence>
<gene>
    <name evidence="8" type="ORF">EJD97_000112</name>
</gene>
<dbReference type="PIRSF" id="PIRSF005739">
    <property type="entry name" value="O-mtase"/>
    <property type="match status" value="1"/>
</dbReference>
<dbReference type="GO" id="GO:0032259">
    <property type="term" value="P:methylation"/>
    <property type="evidence" value="ECO:0007669"/>
    <property type="project" value="UniProtKB-KW"/>
</dbReference>
<dbReference type="Pfam" id="PF00891">
    <property type="entry name" value="Methyltransf_2"/>
    <property type="match status" value="1"/>
</dbReference>
<dbReference type="AlphaFoldDB" id="A0A6N2C794"/>
<dbReference type="PROSITE" id="PS51683">
    <property type="entry name" value="SAM_OMT_II"/>
    <property type="match status" value="1"/>
</dbReference>
<sequence>MAKETNELIMSQVQADIWRCISGFTEMAVAKCAIELGISDFLESHQEPVPLRQLSTALGCSASSLYRILRFLINRGMFKLVSTGNGEMGYVQTPVSRLLKRDGENSMAALVLLESSPVMLAPWHYLSARVLSKENSGAFRAAHGKDLWEYAKTNPEHSKLINDALACHARVTVHAIINNCAEIFKGIESLVDVGGGNGTTVGMLVKAFPWINGINFDLPHVVSVAPPCHGVVHVEGNMFHSVPKAHAAFLMWVLHDWSDEECIKILKKCIEAIPKERRIVIIVEAVVDEKVGKEKGVKDVGLMLDMIMMAHTTNGKERSAKEWDHILSAAGFSSHSILQTSAIEPLILAYP</sequence>
<feature type="domain" description="O-methyltransferase dimerisation" evidence="7">
    <location>
        <begin position="18"/>
        <end position="99"/>
    </location>
</feature>
<dbReference type="GO" id="GO:0046983">
    <property type="term" value="F:protein dimerization activity"/>
    <property type="evidence" value="ECO:0007669"/>
    <property type="project" value="InterPro"/>
</dbReference>
<dbReference type="GO" id="GO:0009813">
    <property type="term" value="P:flavonoid biosynthetic process"/>
    <property type="evidence" value="ECO:0007669"/>
    <property type="project" value="UniProtKB-ARBA"/>
</dbReference>
<evidence type="ECO:0000256" key="4">
    <source>
        <dbReference type="ARBA" id="ARBA00034481"/>
    </source>
</evidence>
<organism evidence="8">
    <name type="scientific">Solanum chilense</name>
    <name type="common">Tomato</name>
    <name type="synonym">Lycopersicon chilense</name>
    <dbReference type="NCBI Taxonomy" id="4083"/>
    <lineage>
        <taxon>Eukaryota</taxon>
        <taxon>Viridiplantae</taxon>
        <taxon>Streptophyta</taxon>
        <taxon>Embryophyta</taxon>
        <taxon>Tracheophyta</taxon>
        <taxon>Spermatophyta</taxon>
        <taxon>Magnoliopsida</taxon>
        <taxon>eudicotyledons</taxon>
        <taxon>Gunneridae</taxon>
        <taxon>Pentapetalae</taxon>
        <taxon>asterids</taxon>
        <taxon>lamiids</taxon>
        <taxon>Solanales</taxon>
        <taxon>Solanaceae</taxon>
        <taxon>Solanoideae</taxon>
        <taxon>Solaneae</taxon>
        <taxon>Solanum</taxon>
        <taxon>Solanum subgen. Lycopersicon</taxon>
    </lineage>
</organism>
<keyword evidence="3" id="KW-0949">S-adenosyl-L-methionine</keyword>
<evidence type="ECO:0000256" key="3">
    <source>
        <dbReference type="ARBA" id="ARBA00022691"/>
    </source>
</evidence>
<dbReference type="InterPro" id="IPR029063">
    <property type="entry name" value="SAM-dependent_MTases_sf"/>
</dbReference>
<name>A0A6N2C794_SOLCI</name>
<comment type="similarity">
    <text evidence="4">Belongs to the class I-like SAM-binding methyltransferase superfamily. Cation-independent O-methyltransferase family. COMT subfamily.</text>
</comment>
<evidence type="ECO:0000259" key="7">
    <source>
        <dbReference type="Pfam" id="PF08100"/>
    </source>
</evidence>
<dbReference type="GO" id="GO:0008171">
    <property type="term" value="F:O-methyltransferase activity"/>
    <property type="evidence" value="ECO:0007669"/>
    <property type="project" value="InterPro"/>
</dbReference>
<evidence type="ECO:0000256" key="2">
    <source>
        <dbReference type="ARBA" id="ARBA00022679"/>
    </source>
</evidence>
<dbReference type="InterPro" id="IPR036390">
    <property type="entry name" value="WH_DNA-bd_sf"/>
</dbReference>
<accession>A0A6N2C794</accession>
<dbReference type="Gene3D" id="1.10.10.10">
    <property type="entry name" value="Winged helix-like DNA-binding domain superfamily/Winged helix DNA-binding domain"/>
    <property type="match status" value="1"/>
</dbReference>
<feature type="active site" description="Proton acceptor" evidence="5">
    <location>
        <position position="255"/>
    </location>
</feature>
<dbReference type="InterPro" id="IPR001077">
    <property type="entry name" value="COMT_C"/>
</dbReference>
<evidence type="ECO:0000256" key="5">
    <source>
        <dbReference type="PIRSR" id="PIRSR005739-1"/>
    </source>
</evidence>
<evidence type="ECO:0000313" key="8">
    <source>
        <dbReference type="EMBL" id="TMX00802.1"/>
    </source>
</evidence>
<dbReference type="SUPFAM" id="SSF53335">
    <property type="entry name" value="S-adenosyl-L-methionine-dependent methyltransferases"/>
    <property type="match status" value="1"/>
</dbReference>
<reference evidence="8" key="1">
    <citation type="submission" date="2019-05" db="EMBL/GenBank/DDBJ databases">
        <title>The de novo reference genome and transcriptome assemblies of the wild tomato species Solanum chilense.</title>
        <authorList>
            <person name="Stam R."/>
            <person name="Nosenko T."/>
            <person name="Hoerger A.C."/>
            <person name="Stephan W."/>
            <person name="Seidel M.A."/>
            <person name="Kuhn J.M.M."/>
            <person name="Haberer G."/>
            <person name="Tellier A."/>
        </authorList>
    </citation>
    <scope>NUCLEOTIDE SEQUENCE</scope>
    <source>
        <tissue evidence="8">Mature leaves</tissue>
    </source>
</reference>
<protein>
    <submittedName>
        <fullName evidence="8">Uncharacterized protein</fullName>
    </submittedName>
</protein>